<dbReference type="AlphaFoldDB" id="A0A1I5GCJ5"/>
<protein>
    <submittedName>
        <fullName evidence="1">Uncharacterized protein</fullName>
    </submittedName>
</protein>
<organism evidence="1 2">
    <name type="scientific">Paenimyroides ummariense</name>
    <dbReference type="NCBI Taxonomy" id="913024"/>
    <lineage>
        <taxon>Bacteria</taxon>
        <taxon>Pseudomonadati</taxon>
        <taxon>Bacteroidota</taxon>
        <taxon>Flavobacteriia</taxon>
        <taxon>Flavobacteriales</taxon>
        <taxon>Flavobacteriaceae</taxon>
        <taxon>Paenimyroides</taxon>
    </lineage>
</organism>
<gene>
    <name evidence="1" type="ORF">SAMN05421741_1391</name>
</gene>
<keyword evidence="2" id="KW-1185">Reference proteome</keyword>
<accession>A0A1I5GCJ5</accession>
<proteinExistence type="predicted"/>
<reference evidence="2" key="1">
    <citation type="submission" date="2016-10" db="EMBL/GenBank/DDBJ databases">
        <authorList>
            <person name="Varghese N."/>
            <person name="Submissions S."/>
        </authorList>
    </citation>
    <scope>NUCLEOTIDE SEQUENCE [LARGE SCALE GENOMIC DNA]</scope>
    <source>
        <strain evidence="2">DS-12</strain>
    </source>
</reference>
<evidence type="ECO:0000313" key="2">
    <source>
        <dbReference type="Proteomes" id="UP000199036"/>
    </source>
</evidence>
<name>A0A1I5GCJ5_9FLAO</name>
<dbReference type="Proteomes" id="UP000199036">
    <property type="component" value="Unassembled WGS sequence"/>
</dbReference>
<dbReference type="EMBL" id="FOVI01000039">
    <property type="protein sequence ID" value="SFO33607.1"/>
    <property type="molecule type" value="Genomic_DNA"/>
</dbReference>
<dbReference type="PROSITE" id="PS51257">
    <property type="entry name" value="PROKAR_LIPOPROTEIN"/>
    <property type="match status" value="1"/>
</dbReference>
<sequence length="118" mass="13349">MKKYITFFLIAGLLSCDDSDNIYLNGITLTEVFSDYPDIPNEHGKYVNYFGAHVKNSSPKQIKGYIRFTVNEYGTVNSYQHIVKPNNESQTYFEASLETDKAINGSYLVGVEFVGVKN</sequence>
<dbReference type="RefSeq" id="WP_091526317.1">
    <property type="nucleotide sequence ID" value="NZ_FOVI01000039.1"/>
</dbReference>
<evidence type="ECO:0000313" key="1">
    <source>
        <dbReference type="EMBL" id="SFO33607.1"/>
    </source>
</evidence>